<sequence>MITLKSPREIDAMEKSGAVLADIHEKLREFIKPGISGTDIDQYVEKLIEEHGASAEQKGFEGYEYATCVSVNDEICHGFPRSQKLKTGDLIKVDMVINLNGALSDSCWSYSVGEANDEVKKLMDVTLTSLYKGIEAAKVGNRIGDIGHAIQSYVEPEGFGVVREFVGHGIGPTLHEGPSVPHYGQSGKGMRLKEGMVITIEPMINTGTWKSKMDDNGWTARTKDGGLSCQYEHTIAITKEGPRILTKQKNE</sequence>
<evidence type="ECO:0000313" key="9">
    <source>
        <dbReference type="EMBL" id="GEQ36572.1"/>
    </source>
</evidence>
<dbReference type="PROSITE" id="PS00680">
    <property type="entry name" value="MAP_1"/>
    <property type="match status" value="1"/>
</dbReference>
<keyword evidence="4 6" id="KW-0479">Metal-binding</keyword>
<evidence type="ECO:0000259" key="8">
    <source>
        <dbReference type="Pfam" id="PF00557"/>
    </source>
</evidence>
<comment type="similarity">
    <text evidence="6">Belongs to the peptidase M24A family. Methionine aminopeptidase type 1 subfamily.</text>
</comment>
<dbReference type="InterPro" id="IPR036005">
    <property type="entry name" value="Creatinase/aminopeptidase-like"/>
</dbReference>
<dbReference type="RefSeq" id="WP_091763204.1">
    <property type="nucleotide sequence ID" value="NZ_BJVX01000025.1"/>
</dbReference>
<dbReference type="PRINTS" id="PR00599">
    <property type="entry name" value="MAPEPTIDASE"/>
</dbReference>
<proteinExistence type="inferred from homology"/>
<reference evidence="9" key="1">
    <citation type="submission" date="2019-08" db="EMBL/GenBank/DDBJ databases">
        <title>Marinilactibacillus psychrotolerans M13-2T whole genome sequencing project.</title>
        <authorList>
            <person name="Ishikawa M."/>
            <person name="Suzuki T."/>
            <person name="Matsutani M."/>
        </authorList>
    </citation>
    <scope>NUCLEOTIDE SEQUENCE</scope>
    <source>
        <strain evidence="9">M13-2T</strain>
    </source>
</reference>
<feature type="binding site" evidence="6">
    <location>
        <position position="105"/>
    </location>
    <ligand>
        <name>a divalent metal cation</name>
        <dbReference type="ChEBI" id="CHEBI:60240"/>
        <label>1</label>
    </ligand>
</feature>
<comment type="catalytic activity">
    <reaction evidence="6 7">
        <text>Release of N-terminal amino acids, preferentially methionine, from peptides and arylamides.</text>
        <dbReference type="EC" id="3.4.11.18"/>
    </reaction>
</comment>
<evidence type="ECO:0000256" key="1">
    <source>
        <dbReference type="ARBA" id="ARBA00002521"/>
    </source>
</evidence>
<keyword evidence="2 6" id="KW-0031">Aminopeptidase</keyword>
<keyword evidence="5 6" id="KW-0378">Hydrolase</keyword>
<dbReference type="GeneID" id="96912286"/>
<evidence type="ECO:0000256" key="6">
    <source>
        <dbReference type="HAMAP-Rule" id="MF_01974"/>
    </source>
</evidence>
<dbReference type="NCBIfam" id="TIGR00500">
    <property type="entry name" value="met_pdase_I"/>
    <property type="match status" value="1"/>
</dbReference>
<gene>
    <name evidence="9" type="primary">pepM_2</name>
    <name evidence="6" type="synonym">map</name>
    <name evidence="9" type="ORF">M132T_20800</name>
</gene>
<dbReference type="GO" id="GO:0070006">
    <property type="term" value="F:metalloaminopeptidase activity"/>
    <property type="evidence" value="ECO:0007669"/>
    <property type="project" value="UniProtKB-UniRule"/>
</dbReference>
<dbReference type="CDD" id="cd01086">
    <property type="entry name" value="MetAP1"/>
    <property type="match status" value="1"/>
</dbReference>
<dbReference type="GO" id="GO:0004239">
    <property type="term" value="F:initiator methionyl aminopeptidase activity"/>
    <property type="evidence" value="ECO:0007669"/>
    <property type="project" value="UniProtKB-UniRule"/>
</dbReference>
<comment type="caution">
    <text evidence="9">The sequence shown here is derived from an EMBL/GenBank/DDBJ whole genome shotgun (WGS) entry which is preliminary data.</text>
</comment>
<feature type="binding site" evidence="6">
    <location>
        <position position="201"/>
    </location>
    <ligand>
        <name>a divalent metal cation</name>
        <dbReference type="ChEBI" id="CHEBI:60240"/>
        <label>2</label>
        <note>catalytic</note>
    </ligand>
</feature>
<evidence type="ECO:0000256" key="4">
    <source>
        <dbReference type="ARBA" id="ARBA00022723"/>
    </source>
</evidence>
<dbReference type="InterPro" id="IPR001714">
    <property type="entry name" value="Pept_M24_MAP"/>
</dbReference>
<dbReference type="PANTHER" id="PTHR43330">
    <property type="entry name" value="METHIONINE AMINOPEPTIDASE"/>
    <property type="match status" value="1"/>
</dbReference>
<feature type="binding site" evidence="6">
    <location>
        <position position="232"/>
    </location>
    <ligand>
        <name>a divalent metal cation</name>
        <dbReference type="ChEBI" id="CHEBI:60240"/>
        <label>1</label>
    </ligand>
</feature>
<dbReference type="InterPro" id="IPR002467">
    <property type="entry name" value="Pept_M24A_MAP1"/>
</dbReference>
<feature type="binding site" evidence="6">
    <location>
        <position position="175"/>
    </location>
    <ligand>
        <name>substrate</name>
    </ligand>
</feature>
<dbReference type="InterPro" id="IPR000994">
    <property type="entry name" value="Pept_M24"/>
</dbReference>
<keyword evidence="3 6" id="KW-0645">Protease</keyword>
<feature type="binding site" evidence="6">
    <location>
        <position position="168"/>
    </location>
    <ligand>
        <name>a divalent metal cation</name>
        <dbReference type="ChEBI" id="CHEBI:60240"/>
        <label>2</label>
        <note>catalytic</note>
    </ligand>
</feature>
<dbReference type="GO" id="GO:0006508">
    <property type="term" value="P:proteolysis"/>
    <property type="evidence" value="ECO:0007669"/>
    <property type="project" value="UniProtKB-KW"/>
</dbReference>
<dbReference type="EMBL" id="BKBI01000017">
    <property type="protein sequence ID" value="GEQ36572.1"/>
    <property type="molecule type" value="Genomic_DNA"/>
</dbReference>
<comment type="cofactor">
    <cofactor evidence="6">
        <name>Co(2+)</name>
        <dbReference type="ChEBI" id="CHEBI:48828"/>
    </cofactor>
    <cofactor evidence="6">
        <name>Zn(2+)</name>
        <dbReference type="ChEBI" id="CHEBI:29105"/>
    </cofactor>
    <cofactor evidence="6">
        <name>Mn(2+)</name>
        <dbReference type="ChEBI" id="CHEBI:29035"/>
    </cofactor>
    <cofactor evidence="6">
        <name>Fe(2+)</name>
        <dbReference type="ChEBI" id="CHEBI:29033"/>
    </cofactor>
    <text evidence="6">Binds 2 divalent metal cations per subunit. Has a high-affinity and a low affinity metal-binding site. The true nature of the physiological cofactor is under debate. The enzyme is active with cobalt, zinc, manganese or divalent iron ions. Most likely, methionine aminopeptidases function as mononuclear Fe(2+)-metalloproteases under physiological conditions, and the catalytically relevant metal-binding site has been assigned to the histidine-containing high-affinity site.</text>
</comment>
<dbReference type="Proteomes" id="UP000887127">
    <property type="component" value="Unassembled WGS sequence"/>
</dbReference>
<name>A0AAV3WWS2_9LACT</name>
<feature type="binding site" evidence="6">
    <location>
        <position position="105"/>
    </location>
    <ligand>
        <name>a divalent metal cation</name>
        <dbReference type="ChEBI" id="CHEBI:60240"/>
        <label>2</label>
        <note>catalytic</note>
    </ligand>
</feature>
<dbReference type="Pfam" id="PF00557">
    <property type="entry name" value="Peptidase_M24"/>
    <property type="match status" value="1"/>
</dbReference>
<feature type="binding site" evidence="6">
    <location>
        <position position="232"/>
    </location>
    <ligand>
        <name>a divalent metal cation</name>
        <dbReference type="ChEBI" id="CHEBI:60240"/>
        <label>2</label>
        <note>catalytic</note>
    </ligand>
</feature>
<dbReference type="GO" id="GO:0005829">
    <property type="term" value="C:cytosol"/>
    <property type="evidence" value="ECO:0007669"/>
    <property type="project" value="TreeGrafter"/>
</dbReference>
<dbReference type="EC" id="3.4.11.18" evidence="6 7"/>
<dbReference type="PANTHER" id="PTHR43330:SF17">
    <property type="entry name" value="METHIONINE AMINOPEPTIDASE"/>
    <property type="match status" value="1"/>
</dbReference>
<dbReference type="SUPFAM" id="SSF55920">
    <property type="entry name" value="Creatinase/aminopeptidase"/>
    <property type="match status" value="1"/>
</dbReference>
<comment type="function">
    <text evidence="1 6">Removes the N-terminal methionine from nascent proteins. The N-terminal methionine is often cleaved when the second residue in the primary sequence is small and uncharged (Met-Ala-, Cys, Gly, Pro, Ser, Thr, or Val). Requires deformylation of the N(alpha)-formylated initiator methionine before it can be hydrolyzed.</text>
</comment>
<feature type="binding site" evidence="6">
    <location>
        <position position="94"/>
    </location>
    <ligand>
        <name>a divalent metal cation</name>
        <dbReference type="ChEBI" id="CHEBI:60240"/>
        <label>1</label>
    </ligand>
</feature>
<evidence type="ECO:0000256" key="7">
    <source>
        <dbReference type="RuleBase" id="RU003653"/>
    </source>
</evidence>
<comment type="subunit">
    <text evidence="6">Monomer.</text>
</comment>
<accession>A0AAV3WWS2</accession>
<dbReference type="Gene3D" id="3.90.230.10">
    <property type="entry name" value="Creatinase/methionine aminopeptidase superfamily"/>
    <property type="match status" value="1"/>
</dbReference>
<feature type="domain" description="Peptidase M24" evidence="8">
    <location>
        <begin position="12"/>
        <end position="239"/>
    </location>
</feature>
<feature type="binding site" evidence="6">
    <location>
        <position position="77"/>
    </location>
    <ligand>
        <name>substrate</name>
    </ligand>
</feature>
<dbReference type="GO" id="GO:0046872">
    <property type="term" value="F:metal ion binding"/>
    <property type="evidence" value="ECO:0007669"/>
    <property type="project" value="UniProtKB-UniRule"/>
</dbReference>
<protein>
    <recommendedName>
        <fullName evidence="6 7">Methionine aminopeptidase</fullName>
        <shortName evidence="6">MAP</shortName>
        <shortName evidence="6">MetAP</shortName>
        <ecNumber evidence="6 7">3.4.11.18</ecNumber>
    </recommendedName>
    <alternativeName>
        <fullName evidence="6">Peptidase M</fullName>
    </alternativeName>
</protein>
<organism evidence="9 10">
    <name type="scientific">Marinilactibacillus psychrotolerans</name>
    <dbReference type="NCBI Taxonomy" id="191770"/>
    <lineage>
        <taxon>Bacteria</taxon>
        <taxon>Bacillati</taxon>
        <taxon>Bacillota</taxon>
        <taxon>Bacilli</taxon>
        <taxon>Lactobacillales</taxon>
        <taxon>Carnobacteriaceae</taxon>
        <taxon>Marinilactibacillus</taxon>
    </lineage>
</organism>
<evidence type="ECO:0000256" key="3">
    <source>
        <dbReference type="ARBA" id="ARBA00022670"/>
    </source>
</evidence>
<evidence type="ECO:0000313" key="10">
    <source>
        <dbReference type="Proteomes" id="UP000887127"/>
    </source>
</evidence>
<evidence type="ECO:0000256" key="2">
    <source>
        <dbReference type="ARBA" id="ARBA00022438"/>
    </source>
</evidence>
<evidence type="ECO:0000256" key="5">
    <source>
        <dbReference type="ARBA" id="ARBA00022801"/>
    </source>
</evidence>
<dbReference type="HAMAP" id="MF_01974">
    <property type="entry name" value="MetAP_1"/>
    <property type="match status" value="1"/>
</dbReference>
<dbReference type="AlphaFoldDB" id="A0AAV3WWS2"/>